<keyword evidence="5" id="KW-0410">Iron transport</keyword>
<keyword evidence="6 10" id="KW-0812">Transmembrane</keyword>
<keyword evidence="9" id="KW-0458">Lysosome</keyword>
<keyword evidence="5" id="KW-0406">Ion transport</keyword>
<evidence type="ECO:0000313" key="12">
    <source>
        <dbReference type="Proteomes" id="UP001529510"/>
    </source>
</evidence>
<feature type="non-terminal residue" evidence="11">
    <location>
        <position position="1"/>
    </location>
</feature>
<dbReference type="GO" id="GO:0031902">
    <property type="term" value="C:late endosome membrane"/>
    <property type="evidence" value="ECO:0007669"/>
    <property type="project" value="UniProtKB-SubCell"/>
</dbReference>
<evidence type="ECO:0000256" key="3">
    <source>
        <dbReference type="ARBA" id="ARBA00006670"/>
    </source>
</evidence>
<keyword evidence="7 10" id="KW-1133">Transmembrane helix</keyword>
<evidence type="ECO:0000256" key="2">
    <source>
        <dbReference type="ARBA" id="ARBA00004155"/>
    </source>
</evidence>
<keyword evidence="4" id="KW-0813">Transport</keyword>
<evidence type="ECO:0000256" key="10">
    <source>
        <dbReference type="SAM" id="Phobius"/>
    </source>
</evidence>
<dbReference type="Proteomes" id="UP001529510">
    <property type="component" value="Unassembled WGS sequence"/>
</dbReference>
<keyword evidence="12" id="KW-1185">Reference proteome</keyword>
<evidence type="ECO:0000256" key="1">
    <source>
        <dbReference type="ARBA" id="ARBA00004107"/>
    </source>
</evidence>
<comment type="caution">
    <text evidence="11">The sequence shown here is derived from an EMBL/GenBank/DDBJ whole genome shotgun (WGS) entry which is preliminary data.</text>
</comment>
<feature type="transmembrane region" description="Helical" evidence="10">
    <location>
        <begin position="20"/>
        <end position="42"/>
    </location>
</feature>
<evidence type="ECO:0000256" key="7">
    <source>
        <dbReference type="ARBA" id="ARBA00022989"/>
    </source>
</evidence>
<organism evidence="11 12">
    <name type="scientific">Cirrhinus mrigala</name>
    <name type="common">Mrigala</name>
    <dbReference type="NCBI Taxonomy" id="683832"/>
    <lineage>
        <taxon>Eukaryota</taxon>
        <taxon>Metazoa</taxon>
        <taxon>Chordata</taxon>
        <taxon>Craniata</taxon>
        <taxon>Vertebrata</taxon>
        <taxon>Euteleostomi</taxon>
        <taxon>Actinopterygii</taxon>
        <taxon>Neopterygii</taxon>
        <taxon>Teleostei</taxon>
        <taxon>Ostariophysi</taxon>
        <taxon>Cypriniformes</taxon>
        <taxon>Cyprinidae</taxon>
        <taxon>Labeoninae</taxon>
        <taxon>Labeonini</taxon>
        <taxon>Cirrhinus</taxon>
    </lineage>
</organism>
<protein>
    <submittedName>
        <fullName evidence="11">Uncharacterized protein</fullName>
    </submittedName>
</protein>
<dbReference type="EMBL" id="JAMKFB020000011">
    <property type="protein sequence ID" value="KAL0181266.1"/>
    <property type="molecule type" value="Genomic_DNA"/>
</dbReference>
<accession>A0ABD0Q660</accession>
<dbReference type="PANTHER" id="PTHR11706:SF33">
    <property type="entry name" value="NATURAL RESISTANCE-ASSOCIATED MACROPHAGE PROTEIN 2"/>
    <property type="match status" value="1"/>
</dbReference>
<evidence type="ECO:0000256" key="4">
    <source>
        <dbReference type="ARBA" id="ARBA00022448"/>
    </source>
</evidence>
<keyword evidence="8 10" id="KW-0472">Membrane</keyword>
<evidence type="ECO:0000256" key="6">
    <source>
        <dbReference type="ARBA" id="ARBA00022692"/>
    </source>
</evidence>
<feature type="non-terminal residue" evidence="11">
    <location>
        <position position="53"/>
    </location>
</feature>
<reference evidence="11 12" key="1">
    <citation type="submission" date="2024-05" db="EMBL/GenBank/DDBJ databases">
        <title>Genome sequencing and assembly of Indian major carp, Cirrhinus mrigala (Hamilton, 1822).</title>
        <authorList>
            <person name="Mohindra V."/>
            <person name="Chowdhury L.M."/>
            <person name="Lal K."/>
            <person name="Jena J.K."/>
        </authorList>
    </citation>
    <scope>NUCLEOTIDE SEQUENCE [LARGE SCALE GENOMIC DNA]</scope>
    <source>
        <strain evidence="11">CM1030</strain>
        <tissue evidence="11">Blood</tissue>
    </source>
</reference>
<evidence type="ECO:0000256" key="5">
    <source>
        <dbReference type="ARBA" id="ARBA00022496"/>
    </source>
</evidence>
<sequence>SRDINRNNKKEVKEANKYYFIESSIALFVSFLINVFVVAVFAEAFYGKTNMEV</sequence>
<dbReference type="GO" id="GO:0005765">
    <property type="term" value="C:lysosomal membrane"/>
    <property type="evidence" value="ECO:0007669"/>
    <property type="project" value="UniProtKB-SubCell"/>
</dbReference>
<dbReference type="AlphaFoldDB" id="A0ABD0Q660"/>
<name>A0ABD0Q660_CIRMR</name>
<dbReference type="GO" id="GO:0006826">
    <property type="term" value="P:iron ion transport"/>
    <property type="evidence" value="ECO:0007669"/>
    <property type="project" value="UniProtKB-KW"/>
</dbReference>
<evidence type="ECO:0000256" key="8">
    <source>
        <dbReference type="ARBA" id="ARBA00023136"/>
    </source>
</evidence>
<evidence type="ECO:0000256" key="9">
    <source>
        <dbReference type="ARBA" id="ARBA00023228"/>
    </source>
</evidence>
<keyword evidence="5" id="KW-0408">Iron</keyword>
<proteinExistence type="inferred from homology"/>
<evidence type="ECO:0000313" key="11">
    <source>
        <dbReference type="EMBL" id="KAL0181266.1"/>
    </source>
</evidence>
<dbReference type="PANTHER" id="PTHR11706">
    <property type="entry name" value="SOLUTE CARRIER PROTEIN FAMILY 11 MEMBER"/>
    <property type="match status" value="1"/>
</dbReference>
<gene>
    <name evidence="11" type="ORF">M9458_023672</name>
</gene>
<dbReference type="Pfam" id="PF01566">
    <property type="entry name" value="Nramp"/>
    <property type="match status" value="1"/>
</dbReference>
<dbReference type="InterPro" id="IPR001046">
    <property type="entry name" value="NRAMP_fam"/>
</dbReference>
<comment type="similarity">
    <text evidence="3">Belongs to the NRAMP family.</text>
</comment>
<comment type="subcellular location">
    <subcellularLocation>
        <location evidence="1">Late endosome membrane</location>
        <topology evidence="1">Multi-pass membrane protein</topology>
    </subcellularLocation>
    <subcellularLocation>
        <location evidence="2">Lysosome membrane</location>
        <topology evidence="2">Multi-pass membrane protein</topology>
    </subcellularLocation>
</comment>